<dbReference type="GO" id="GO:0016567">
    <property type="term" value="P:protein ubiquitination"/>
    <property type="evidence" value="ECO:0007669"/>
    <property type="project" value="TreeGrafter"/>
</dbReference>
<evidence type="ECO:0000256" key="2">
    <source>
        <dbReference type="ARBA" id="ARBA00004906"/>
    </source>
</evidence>
<name>A0AAU9JTJ7_9CILI</name>
<gene>
    <name evidence="8" type="ORF">BSTOLATCC_MIC37767</name>
</gene>
<protein>
    <recommendedName>
        <fullName evidence="3">HECT-type E3 ubiquitin transferase</fullName>
        <ecNumber evidence="3">2.3.2.26</ecNumber>
    </recommendedName>
</protein>
<dbReference type="InterPro" id="IPR035983">
    <property type="entry name" value="Hect_E3_ubiquitin_ligase"/>
</dbReference>
<reference evidence="8" key="1">
    <citation type="submission" date="2021-09" db="EMBL/GenBank/DDBJ databases">
        <authorList>
            <consortium name="AG Swart"/>
            <person name="Singh M."/>
            <person name="Singh A."/>
            <person name="Seah K."/>
            <person name="Emmerich C."/>
        </authorList>
    </citation>
    <scope>NUCLEOTIDE SEQUENCE</scope>
    <source>
        <strain evidence="8">ATCC30299</strain>
    </source>
</reference>
<dbReference type="EC" id="2.3.2.26" evidence="3"/>
<keyword evidence="5 6" id="KW-0833">Ubl conjugation pathway</keyword>
<dbReference type="InterPro" id="IPR050409">
    <property type="entry name" value="E3_ubiq-protein_ligase"/>
</dbReference>
<dbReference type="CDD" id="cd00078">
    <property type="entry name" value="HECTc"/>
    <property type="match status" value="1"/>
</dbReference>
<evidence type="ECO:0000256" key="1">
    <source>
        <dbReference type="ARBA" id="ARBA00000885"/>
    </source>
</evidence>
<comment type="pathway">
    <text evidence="2">Protein modification; protein ubiquitination.</text>
</comment>
<dbReference type="Proteomes" id="UP001162131">
    <property type="component" value="Unassembled WGS sequence"/>
</dbReference>
<dbReference type="GO" id="GO:0006511">
    <property type="term" value="P:ubiquitin-dependent protein catabolic process"/>
    <property type="evidence" value="ECO:0007669"/>
    <property type="project" value="TreeGrafter"/>
</dbReference>
<dbReference type="Gene3D" id="3.30.2160.10">
    <property type="entry name" value="Hect, E3 ligase catalytic domain"/>
    <property type="match status" value="1"/>
</dbReference>
<dbReference type="EMBL" id="CAJZBQ010000037">
    <property type="protein sequence ID" value="CAG9325021.1"/>
    <property type="molecule type" value="Genomic_DNA"/>
</dbReference>
<evidence type="ECO:0000313" key="9">
    <source>
        <dbReference type="Proteomes" id="UP001162131"/>
    </source>
</evidence>
<organism evidence="8 9">
    <name type="scientific">Blepharisma stoltei</name>
    <dbReference type="NCBI Taxonomy" id="1481888"/>
    <lineage>
        <taxon>Eukaryota</taxon>
        <taxon>Sar</taxon>
        <taxon>Alveolata</taxon>
        <taxon>Ciliophora</taxon>
        <taxon>Postciliodesmatophora</taxon>
        <taxon>Heterotrichea</taxon>
        <taxon>Heterotrichida</taxon>
        <taxon>Blepharismidae</taxon>
        <taxon>Blepharisma</taxon>
    </lineage>
</organism>
<dbReference type="SMART" id="SM00119">
    <property type="entry name" value="HECTc"/>
    <property type="match status" value="1"/>
</dbReference>
<dbReference type="GO" id="GO:0005737">
    <property type="term" value="C:cytoplasm"/>
    <property type="evidence" value="ECO:0007669"/>
    <property type="project" value="TreeGrafter"/>
</dbReference>
<comment type="caution">
    <text evidence="8">The sequence shown here is derived from an EMBL/GenBank/DDBJ whole genome shotgun (WGS) entry which is preliminary data.</text>
</comment>
<evidence type="ECO:0000256" key="3">
    <source>
        <dbReference type="ARBA" id="ARBA00012485"/>
    </source>
</evidence>
<keyword evidence="4" id="KW-0808">Transferase</keyword>
<dbReference type="InterPro" id="IPR000569">
    <property type="entry name" value="HECT_dom"/>
</dbReference>
<dbReference type="PROSITE" id="PS50237">
    <property type="entry name" value="HECT"/>
    <property type="match status" value="1"/>
</dbReference>
<dbReference type="Pfam" id="PF00632">
    <property type="entry name" value="HECT"/>
    <property type="match status" value="1"/>
</dbReference>
<sequence length="439" mass="51257">MALNIQSSSLVCPRCRMEFPRNTEIRLFAEHLISCLRHSRGESQQYKVLNIQISKDLPYETKAKWLQNEFNKIRIPWQTESVKFTINREDFIQSSMAQVLFSPAEDLHKEFQISFEGENGMDAGGIFREWITLLMKDLFAEDLGLFVKAPSSITSYTFPNHFSDANISSYIFAGKLMGKALFENIPINCPLSQVIYKHIIGDKIELKDLNFLDSELYNSLLYMQNNNLEDEIYSNFEVEKNMNGKMVKILLKKRGDKIMINEENKEEYIKKRLKFETYGIMKEHLNLLLQGFYSVVPKPLVCHFTSEELELAMCGLPFIDIDDWQAYTEYRGEYTRNHQVIQWFWEVLENLSHEQLMNLLLFVTGSPRLPVEGFGSLRTMRGDMARFTIEPTPYNQSNIYPRSHTCFNRLDLPLYPSKKALKKSLKFVINNHAFGFGIE</sequence>
<dbReference type="PANTHER" id="PTHR11254">
    <property type="entry name" value="HECT DOMAIN UBIQUITIN-PROTEIN LIGASE"/>
    <property type="match status" value="1"/>
</dbReference>
<feature type="domain" description="HECT" evidence="7">
    <location>
        <begin position="103"/>
        <end position="439"/>
    </location>
</feature>
<dbReference type="Gene3D" id="3.30.2410.10">
    <property type="entry name" value="Hect, E3 ligase catalytic domain"/>
    <property type="match status" value="1"/>
</dbReference>
<dbReference type="Gene3D" id="3.90.1750.10">
    <property type="entry name" value="Hect, E3 ligase catalytic domains"/>
    <property type="match status" value="1"/>
</dbReference>
<dbReference type="FunFam" id="3.30.2410.10:FF:000009">
    <property type="entry name" value="Probable E3 ubiquitin-protein ligase HECTD2"/>
    <property type="match status" value="1"/>
</dbReference>
<dbReference type="PANTHER" id="PTHR11254:SF440">
    <property type="entry name" value="E3 UBIQUITIN-PROTEIN LIGASE NEDD-4"/>
    <property type="match status" value="1"/>
</dbReference>
<keyword evidence="9" id="KW-1185">Reference proteome</keyword>
<evidence type="ECO:0000256" key="5">
    <source>
        <dbReference type="ARBA" id="ARBA00022786"/>
    </source>
</evidence>
<dbReference type="SUPFAM" id="SSF56204">
    <property type="entry name" value="Hect, E3 ligase catalytic domain"/>
    <property type="match status" value="1"/>
</dbReference>
<evidence type="ECO:0000256" key="6">
    <source>
        <dbReference type="PROSITE-ProRule" id="PRU00104"/>
    </source>
</evidence>
<evidence type="ECO:0000313" key="8">
    <source>
        <dbReference type="EMBL" id="CAG9325021.1"/>
    </source>
</evidence>
<comment type="catalytic activity">
    <reaction evidence="1">
        <text>S-ubiquitinyl-[E2 ubiquitin-conjugating enzyme]-L-cysteine + [acceptor protein]-L-lysine = [E2 ubiquitin-conjugating enzyme]-L-cysteine + N(6)-ubiquitinyl-[acceptor protein]-L-lysine.</text>
        <dbReference type="EC" id="2.3.2.26"/>
    </reaction>
</comment>
<feature type="active site" description="Glycyl thioester intermediate" evidence="6">
    <location>
        <position position="406"/>
    </location>
</feature>
<dbReference type="GO" id="GO:0061630">
    <property type="term" value="F:ubiquitin protein ligase activity"/>
    <property type="evidence" value="ECO:0007669"/>
    <property type="project" value="UniProtKB-EC"/>
</dbReference>
<evidence type="ECO:0000259" key="7">
    <source>
        <dbReference type="PROSITE" id="PS50237"/>
    </source>
</evidence>
<evidence type="ECO:0000256" key="4">
    <source>
        <dbReference type="ARBA" id="ARBA00022679"/>
    </source>
</evidence>
<accession>A0AAU9JTJ7</accession>
<dbReference type="AlphaFoldDB" id="A0AAU9JTJ7"/>
<proteinExistence type="predicted"/>